<feature type="region of interest" description="Disordered" evidence="1">
    <location>
        <begin position="203"/>
        <end position="229"/>
    </location>
</feature>
<organism evidence="2 3">
    <name type="scientific">Opisthorchis viverrini</name>
    <name type="common">Southeast Asian liver fluke</name>
    <dbReference type="NCBI Taxonomy" id="6198"/>
    <lineage>
        <taxon>Eukaryota</taxon>
        <taxon>Metazoa</taxon>
        <taxon>Spiralia</taxon>
        <taxon>Lophotrochozoa</taxon>
        <taxon>Platyhelminthes</taxon>
        <taxon>Trematoda</taxon>
        <taxon>Digenea</taxon>
        <taxon>Opisthorchiida</taxon>
        <taxon>Opisthorchiata</taxon>
        <taxon>Opisthorchiidae</taxon>
        <taxon>Opisthorchis</taxon>
    </lineage>
</organism>
<dbReference type="AlphaFoldDB" id="A0A074ZAP6"/>
<protein>
    <submittedName>
        <fullName evidence="2">Uncharacterized protein</fullName>
    </submittedName>
</protein>
<dbReference type="STRING" id="6198.A0A074ZAP6"/>
<dbReference type="RefSeq" id="XP_009171864.1">
    <property type="nucleotide sequence ID" value="XM_009173600.1"/>
</dbReference>
<proteinExistence type="predicted"/>
<dbReference type="OrthoDB" id="2020831at2759"/>
<evidence type="ECO:0000256" key="1">
    <source>
        <dbReference type="SAM" id="MobiDB-lite"/>
    </source>
</evidence>
<evidence type="ECO:0000313" key="2">
    <source>
        <dbReference type="EMBL" id="KER24376.1"/>
    </source>
</evidence>
<evidence type="ECO:0000313" key="3">
    <source>
        <dbReference type="Proteomes" id="UP000054324"/>
    </source>
</evidence>
<gene>
    <name evidence="2" type="ORF">T265_07935</name>
</gene>
<reference evidence="2 3" key="1">
    <citation type="submission" date="2013-11" db="EMBL/GenBank/DDBJ databases">
        <title>Opisthorchis viverrini - life in the bile duct.</title>
        <authorList>
            <person name="Young N.D."/>
            <person name="Nagarajan N."/>
            <person name="Lin S.J."/>
            <person name="Korhonen P.K."/>
            <person name="Jex A.R."/>
            <person name="Hall R.S."/>
            <person name="Safavi-Hemami H."/>
            <person name="Kaewkong W."/>
            <person name="Bertrand D."/>
            <person name="Gao S."/>
            <person name="Seet Q."/>
            <person name="Wongkham S."/>
            <person name="Teh B.T."/>
            <person name="Wongkham C."/>
            <person name="Intapan P.M."/>
            <person name="Maleewong W."/>
            <person name="Yang X."/>
            <person name="Hu M."/>
            <person name="Wang Z."/>
            <person name="Hofmann A."/>
            <person name="Sternberg P.W."/>
            <person name="Tan P."/>
            <person name="Wang J."/>
            <person name="Gasser R.B."/>
        </authorList>
    </citation>
    <scope>NUCLEOTIDE SEQUENCE [LARGE SCALE GENOMIC DNA]</scope>
</reference>
<accession>A0A074ZAP6</accession>
<name>A0A074ZAP6_OPIVI</name>
<dbReference type="EMBL" id="KL596812">
    <property type="protein sequence ID" value="KER24376.1"/>
    <property type="molecule type" value="Genomic_DNA"/>
</dbReference>
<keyword evidence="3" id="KW-1185">Reference proteome</keyword>
<dbReference type="CTD" id="20322114"/>
<sequence length="375" mass="41004">MVRGSNPTSGSQLLMYMFGRPGSISALVGSDMAVRHLKSATTERFLGRDGRSADEVVGTYLTRKSDDALESSENKQMNEDKPFQFAERGFVEGGISCESVADKAVYKHAIVSGNLSFLGDAVPTCISINLKLSPCRGGGRASLLTGTQFPKVQPYQEGQRQFEYKRATCYADLKSGFLNNNGGKKSFSCSTLSVPSCHATRGKHEGWDTARLPKPRQGESRGRGQVRTTDLPVTPNAAAVMFVRRTAGPKKARQKSEMVEWLQRKFTDRGVCSWNPTPASQFFLFRFAHTGSTPALVPPSGGIAVRHRKNRNDGRGFLNRSSASSAVAPFRCLAAMPPEGSTRVEILSGCPSLRRRIQDAEVELEPRTSRLEFVS</sequence>
<dbReference type="KEGG" id="ovi:T265_07935"/>
<dbReference type="Proteomes" id="UP000054324">
    <property type="component" value="Unassembled WGS sequence"/>
</dbReference>
<dbReference type="GeneID" id="20322114"/>